<dbReference type="EMBL" id="BAFB01000052">
    <property type="protein sequence ID" value="GAB33233.1"/>
    <property type="molecule type" value="Genomic_DNA"/>
</dbReference>
<name>H5TIC5_GORO1</name>
<reference evidence="1" key="1">
    <citation type="submission" date="2012-02" db="EMBL/GenBank/DDBJ databases">
        <title>Whole genome shotgun sequence of Gordonia otitidis NBRC 100426.</title>
        <authorList>
            <person name="Yoshida I."/>
            <person name="Hosoyama A."/>
            <person name="Tsuchikane K."/>
            <person name="Katsumata H."/>
            <person name="Yamazaki S."/>
            <person name="Fujita N."/>
        </authorList>
    </citation>
    <scope>NUCLEOTIDE SEQUENCE [LARGE SCALE GENOMIC DNA]</scope>
    <source>
        <strain evidence="1">NBRC 100426</strain>
    </source>
</reference>
<gene>
    <name evidence="1" type="ORF">GOOTI_052_00120</name>
</gene>
<dbReference type="RefSeq" id="WP_007237492.1">
    <property type="nucleotide sequence ID" value="NZ_BAFB01000052.1"/>
</dbReference>
<protein>
    <submittedName>
        <fullName evidence="1">Uncharacterized protein</fullName>
    </submittedName>
</protein>
<accession>H5TIC5</accession>
<evidence type="ECO:0000313" key="2">
    <source>
        <dbReference type="Proteomes" id="UP000005038"/>
    </source>
</evidence>
<evidence type="ECO:0000313" key="1">
    <source>
        <dbReference type="EMBL" id="GAB33233.1"/>
    </source>
</evidence>
<dbReference type="AlphaFoldDB" id="H5TIC5"/>
<keyword evidence="2" id="KW-1185">Reference proteome</keyword>
<comment type="caution">
    <text evidence="1">The sequence shown here is derived from an EMBL/GenBank/DDBJ whole genome shotgun (WGS) entry which is preliminary data.</text>
</comment>
<organism evidence="1 2">
    <name type="scientific">Gordonia otitidis (strain DSM 44809 / CCUG 52243 / JCM 12355 / NBRC 100426 / IFM 10032)</name>
    <dbReference type="NCBI Taxonomy" id="1108044"/>
    <lineage>
        <taxon>Bacteria</taxon>
        <taxon>Bacillati</taxon>
        <taxon>Actinomycetota</taxon>
        <taxon>Actinomycetes</taxon>
        <taxon>Mycobacteriales</taxon>
        <taxon>Gordoniaceae</taxon>
        <taxon>Gordonia</taxon>
    </lineage>
</organism>
<dbReference type="Proteomes" id="UP000005038">
    <property type="component" value="Unassembled WGS sequence"/>
</dbReference>
<proteinExistence type="predicted"/>
<sequence length="185" mass="20433">MHTEQLDSLVVAAQRYPSLAGGHFYDEVIDEVHHRIVISGSVGKADIGALLLWKRINLNTRWTMALNQEPDQRVREITGEAIKQAGSGPILEGARIARTTLLPLPGCSSGAAVASTILTAAWPDRMAVYDRRAAATLRHFGYEFRRGVYSEYMTAVCALAAELSNHTGTNWLPRDVDKALFEWRG</sequence>